<keyword evidence="2" id="KW-1185">Reference proteome</keyword>
<proteinExistence type="predicted"/>
<dbReference type="EnsemblBacteria" id="AAK05475">
    <property type="protein sequence ID" value="AAK05475"/>
    <property type="gene ID" value="L15111"/>
</dbReference>
<gene>
    <name evidence="1" type="primary">pi303</name>
    <name evidence="1" type="ORF">L15111</name>
</gene>
<dbReference type="HOGENOM" id="CLU_3008648_0_0_9"/>
<evidence type="ECO:0000313" key="2">
    <source>
        <dbReference type="Proteomes" id="UP000002196"/>
    </source>
</evidence>
<dbReference type="PaxDb" id="272623-L15111"/>
<dbReference type="KEGG" id="lla:L15111"/>
<dbReference type="AlphaFoldDB" id="Q9CFT8"/>
<sequence length="56" mass="6434">MLYYKCLRLVSRRRFGSLAQLEANRSVAGSSPARTINKWRVKKRGGNLANSFIIMF</sequence>
<dbReference type="Proteomes" id="UP000002196">
    <property type="component" value="Chromosome"/>
</dbReference>
<dbReference type="PIR" id="A86797">
    <property type="entry name" value="A86797"/>
</dbReference>
<dbReference type="EMBL" id="AE005176">
    <property type="protein sequence ID" value="AAK05475.1"/>
    <property type="molecule type" value="Genomic_DNA"/>
</dbReference>
<accession>Q9CFT8</accession>
<name>Q9CFT8_LACLA</name>
<organism evidence="1 2">
    <name type="scientific">Lactococcus lactis subsp. lactis (strain IL1403)</name>
    <name type="common">Streptococcus lactis</name>
    <dbReference type="NCBI Taxonomy" id="272623"/>
    <lineage>
        <taxon>Bacteria</taxon>
        <taxon>Bacillati</taxon>
        <taxon>Bacillota</taxon>
        <taxon>Bacilli</taxon>
        <taxon>Lactobacillales</taxon>
        <taxon>Streptococcaceae</taxon>
        <taxon>Lactococcus</taxon>
    </lineage>
</organism>
<evidence type="ECO:0000313" key="1">
    <source>
        <dbReference type="EMBL" id="AAK05475.1"/>
    </source>
</evidence>
<reference evidence="1 2" key="1">
    <citation type="journal article" date="2001" name="Genome Res.">
        <title>The complete genome sequence of the lactic acid bacterium Lactococcus lactis ssp. lactis IL1403.</title>
        <authorList>
            <person name="Bolotin A."/>
            <person name="Wincker P."/>
            <person name="Mauger S."/>
            <person name="Jaillon O."/>
            <person name="Malarme K."/>
            <person name="Weissenbach J."/>
            <person name="Ehrlich S.D."/>
            <person name="Sorokin A."/>
        </authorList>
    </citation>
    <scope>NUCLEOTIDE SEQUENCE [LARGE SCALE GENOMIC DNA]</scope>
    <source>
        <strain evidence="1 2">IL1403</strain>
    </source>
</reference>
<protein>
    <submittedName>
        <fullName evidence="1">Prophage pi3 protein 03</fullName>
    </submittedName>
</protein>